<dbReference type="InterPro" id="IPR002528">
    <property type="entry name" value="MATE_fam"/>
</dbReference>
<dbReference type="CDD" id="cd13131">
    <property type="entry name" value="MATE_NorM_like"/>
    <property type="match status" value="1"/>
</dbReference>
<feature type="transmembrane region" description="Helical" evidence="10">
    <location>
        <begin position="422"/>
        <end position="441"/>
    </location>
</feature>
<evidence type="ECO:0000256" key="3">
    <source>
        <dbReference type="ARBA" id="ARBA00022449"/>
    </source>
</evidence>
<proteinExistence type="predicted"/>
<dbReference type="InterPro" id="IPR048279">
    <property type="entry name" value="MdtK-like"/>
</dbReference>
<evidence type="ECO:0000313" key="12">
    <source>
        <dbReference type="Proteomes" id="UP000317593"/>
    </source>
</evidence>
<accession>A0A521CN51</accession>
<feature type="transmembrane region" description="Helical" evidence="10">
    <location>
        <begin position="323"/>
        <end position="343"/>
    </location>
</feature>
<dbReference type="PIRSF" id="PIRSF006603">
    <property type="entry name" value="DinF"/>
    <property type="match status" value="1"/>
</dbReference>
<keyword evidence="7" id="KW-0406">Ion transport</keyword>
<protein>
    <recommendedName>
        <fullName evidence="9">Multidrug-efflux transporter</fullName>
    </recommendedName>
</protein>
<dbReference type="Proteomes" id="UP000317593">
    <property type="component" value="Unassembled WGS sequence"/>
</dbReference>
<evidence type="ECO:0000256" key="7">
    <source>
        <dbReference type="ARBA" id="ARBA00023065"/>
    </source>
</evidence>
<gene>
    <name evidence="11" type="ORF">SAMN06265218_106249</name>
</gene>
<dbReference type="GO" id="GO:0015297">
    <property type="term" value="F:antiporter activity"/>
    <property type="evidence" value="ECO:0007669"/>
    <property type="project" value="UniProtKB-KW"/>
</dbReference>
<dbReference type="GO" id="GO:0006811">
    <property type="term" value="P:monoatomic ion transport"/>
    <property type="evidence" value="ECO:0007669"/>
    <property type="project" value="UniProtKB-KW"/>
</dbReference>
<name>A0A521CN51_9BACT</name>
<feature type="transmembrane region" description="Helical" evidence="10">
    <location>
        <begin position="396"/>
        <end position="416"/>
    </location>
</feature>
<keyword evidence="8 10" id="KW-0472">Membrane</keyword>
<feature type="transmembrane region" description="Helical" evidence="10">
    <location>
        <begin position="166"/>
        <end position="185"/>
    </location>
</feature>
<dbReference type="InterPro" id="IPR050222">
    <property type="entry name" value="MATE_MdtK"/>
</dbReference>
<comment type="subcellular location">
    <subcellularLocation>
        <location evidence="1">Cell membrane</location>
        <topology evidence="1">Multi-pass membrane protein</topology>
    </subcellularLocation>
</comment>
<dbReference type="GO" id="GO:0005886">
    <property type="term" value="C:plasma membrane"/>
    <property type="evidence" value="ECO:0007669"/>
    <property type="project" value="UniProtKB-SubCell"/>
</dbReference>
<sequence length="456" mass="49950">MLSYLRSEKHHLRKEASLTLKIGLPVIIAQLLQMSMNFVDTVMAGNLSAQDLAAVAVGGAVFMPLIMLAAGILMAVTPVVAQLIGGRNFKEVGVNARQVLWLSQIMAIPIFFMIRNLAFVMHFLEVTPDIIPIAQGYLDAISWGVFAVCGYMALRFFNEGMSVTRPAMYFALLGVVVNIGGNYIFMYGKLGFPRMGAAGCGYASALVGFVMFLGMLLFTMTYRPYQRFEIFSNFRKPEWTYLKELLHVGVPIGLSSTMEVTMFALVSLLMGSLSTIAVAGHQVAINFAAMTFMVPFGLSTAITTRVGNAIGKGKIHEARRRGYIGISLATFFMCMTAVIMYLFPDLITSIYTQDEAVREVAVSLLYMAAIFQISDGLQVSGYGALRGLKDTKIPMVVNFIAYWLVGLPLGYYLGIIRGIGPQGLWMGLIAGLTIAAILHNVRFYSLTRGCLPNRTP</sequence>
<keyword evidence="6 10" id="KW-1133">Transmembrane helix</keyword>
<evidence type="ECO:0000256" key="5">
    <source>
        <dbReference type="ARBA" id="ARBA00022692"/>
    </source>
</evidence>
<keyword evidence="12" id="KW-1185">Reference proteome</keyword>
<dbReference type="Pfam" id="PF01554">
    <property type="entry name" value="MatE"/>
    <property type="match status" value="2"/>
</dbReference>
<dbReference type="EMBL" id="FXTH01000006">
    <property type="protein sequence ID" value="SMO60872.1"/>
    <property type="molecule type" value="Genomic_DNA"/>
</dbReference>
<feature type="transmembrane region" description="Helical" evidence="10">
    <location>
        <begin position="363"/>
        <end position="384"/>
    </location>
</feature>
<feature type="transmembrane region" description="Helical" evidence="10">
    <location>
        <begin position="283"/>
        <end position="302"/>
    </location>
</feature>
<evidence type="ECO:0000256" key="10">
    <source>
        <dbReference type="SAM" id="Phobius"/>
    </source>
</evidence>
<evidence type="ECO:0000256" key="2">
    <source>
        <dbReference type="ARBA" id="ARBA00022448"/>
    </source>
</evidence>
<keyword evidence="2" id="KW-0813">Transport</keyword>
<feature type="transmembrane region" description="Helical" evidence="10">
    <location>
        <begin position="101"/>
        <end position="124"/>
    </location>
</feature>
<feature type="transmembrane region" description="Helical" evidence="10">
    <location>
        <begin position="245"/>
        <end position="271"/>
    </location>
</feature>
<feature type="transmembrane region" description="Helical" evidence="10">
    <location>
        <begin position="52"/>
        <end position="80"/>
    </location>
</feature>
<feature type="transmembrane region" description="Helical" evidence="10">
    <location>
        <begin position="130"/>
        <end position="154"/>
    </location>
</feature>
<keyword evidence="3" id="KW-0050">Antiport</keyword>
<evidence type="ECO:0000256" key="1">
    <source>
        <dbReference type="ARBA" id="ARBA00004651"/>
    </source>
</evidence>
<evidence type="ECO:0000256" key="6">
    <source>
        <dbReference type="ARBA" id="ARBA00022989"/>
    </source>
</evidence>
<dbReference type="PANTHER" id="PTHR43298:SF2">
    <property type="entry name" value="FMN_FAD EXPORTER YEEO-RELATED"/>
    <property type="match status" value="1"/>
</dbReference>
<dbReference type="GO" id="GO:0042910">
    <property type="term" value="F:xenobiotic transmembrane transporter activity"/>
    <property type="evidence" value="ECO:0007669"/>
    <property type="project" value="InterPro"/>
</dbReference>
<reference evidence="11 12" key="1">
    <citation type="submission" date="2017-05" db="EMBL/GenBank/DDBJ databases">
        <authorList>
            <person name="Varghese N."/>
            <person name="Submissions S."/>
        </authorList>
    </citation>
    <scope>NUCLEOTIDE SEQUENCE [LARGE SCALE GENOMIC DNA]</scope>
    <source>
        <strain evidence="11 12">DSM 21194</strain>
    </source>
</reference>
<organism evidence="11 12">
    <name type="scientific">Fodinibius sediminis</name>
    <dbReference type="NCBI Taxonomy" id="1214077"/>
    <lineage>
        <taxon>Bacteria</taxon>
        <taxon>Pseudomonadati</taxon>
        <taxon>Balneolota</taxon>
        <taxon>Balneolia</taxon>
        <taxon>Balneolales</taxon>
        <taxon>Balneolaceae</taxon>
        <taxon>Fodinibius</taxon>
    </lineage>
</organism>
<feature type="transmembrane region" description="Helical" evidence="10">
    <location>
        <begin position="205"/>
        <end position="225"/>
    </location>
</feature>
<keyword evidence="4" id="KW-1003">Cell membrane</keyword>
<evidence type="ECO:0000256" key="8">
    <source>
        <dbReference type="ARBA" id="ARBA00023136"/>
    </source>
</evidence>
<evidence type="ECO:0000256" key="9">
    <source>
        <dbReference type="ARBA" id="ARBA00031636"/>
    </source>
</evidence>
<dbReference type="NCBIfam" id="TIGR00797">
    <property type="entry name" value="matE"/>
    <property type="match status" value="1"/>
</dbReference>
<evidence type="ECO:0000313" key="11">
    <source>
        <dbReference type="EMBL" id="SMO60872.1"/>
    </source>
</evidence>
<dbReference type="RefSeq" id="WP_246068317.1">
    <property type="nucleotide sequence ID" value="NZ_FXTH01000006.1"/>
</dbReference>
<evidence type="ECO:0000256" key="4">
    <source>
        <dbReference type="ARBA" id="ARBA00022475"/>
    </source>
</evidence>
<dbReference type="PANTHER" id="PTHR43298">
    <property type="entry name" value="MULTIDRUG RESISTANCE PROTEIN NORM-RELATED"/>
    <property type="match status" value="1"/>
</dbReference>
<dbReference type="AlphaFoldDB" id="A0A521CN51"/>
<keyword evidence="5 10" id="KW-0812">Transmembrane</keyword>